<evidence type="ECO:0000313" key="14">
    <source>
        <dbReference type="EMBL" id="CFX28242.1"/>
    </source>
</evidence>
<dbReference type="PROSITE" id="PS51163">
    <property type="entry name" value="YRDC"/>
    <property type="match status" value="1"/>
</dbReference>
<dbReference type="PIRSF" id="PIRSF006256">
    <property type="entry name" value="CMPcnvr_hdrg_mat"/>
    <property type="match status" value="1"/>
</dbReference>
<dbReference type="FunFam" id="3.30.420.40:FF:000124">
    <property type="entry name" value="Carbamoyltransferase HypF"/>
    <property type="match status" value="1"/>
</dbReference>
<evidence type="ECO:0000259" key="12">
    <source>
        <dbReference type="PROSITE" id="PS51160"/>
    </source>
</evidence>
<dbReference type="Gene3D" id="3.30.420.40">
    <property type="match status" value="1"/>
</dbReference>
<proteinExistence type="inferred from homology"/>
<evidence type="ECO:0000259" key="13">
    <source>
        <dbReference type="PROSITE" id="PS51163"/>
    </source>
</evidence>
<reference evidence="14 15" key="1">
    <citation type="submission" date="2015-03" db="EMBL/GenBank/DDBJ databases">
        <authorList>
            <person name="Murphy D."/>
        </authorList>
    </citation>
    <scope>NUCLEOTIDE SEQUENCE [LARGE SCALE GENOMIC DNA]</scope>
    <source>
        <strain evidence="14 15">OL-4</strain>
    </source>
</reference>
<evidence type="ECO:0000256" key="8">
    <source>
        <dbReference type="ARBA" id="ARBA00047645"/>
    </source>
</evidence>
<dbReference type="Proteomes" id="UP000045545">
    <property type="component" value="Unassembled WGS sequence"/>
</dbReference>
<comment type="similarity">
    <text evidence="3 10">Belongs to the carbamoyltransferase HypF family.</text>
</comment>
<dbReference type="InterPro" id="IPR041440">
    <property type="entry name" value="HypF_C"/>
</dbReference>
<dbReference type="STRING" id="690567.918"/>
<dbReference type="Pfam" id="PF22521">
    <property type="entry name" value="HypF_C_2"/>
    <property type="match status" value="1"/>
</dbReference>
<dbReference type="InterPro" id="IPR017945">
    <property type="entry name" value="DHBP_synth_RibB-like_a/b_dom"/>
</dbReference>
<keyword evidence="7" id="KW-0862">Zinc</keyword>
<dbReference type="Gene3D" id="3.30.420.360">
    <property type="match status" value="1"/>
</dbReference>
<dbReference type="GO" id="GO:0016874">
    <property type="term" value="F:ligase activity"/>
    <property type="evidence" value="ECO:0007669"/>
    <property type="project" value="UniProtKB-UniRule"/>
</dbReference>
<dbReference type="Gene3D" id="3.90.870.50">
    <property type="match status" value="1"/>
</dbReference>
<keyword evidence="15" id="KW-1185">Reference proteome</keyword>
<evidence type="ECO:0000256" key="3">
    <source>
        <dbReference type="ARBA" id="ARBA00008097"/>
    </source>
</evidence>
<dbReference type="InterPro" id="IPR055128">
    <property type="entry name" value="HypF_C_2"/>
</dbReference>
<dbReference type="GO" id="GO:0003725">
    <property type="term" value="F:double-stranded RNA binding"/>
    <property type="evidence" value="ECO:0007669"/>
    <property type="project" value="InterPro"/>
</dbReference>
<evidence type="ECO:0000313" key="15">
    <source>
        <dbReference type="Proteomes" id="UP000045545"/>
    </source>
</evidence>
<feature type="active site" evidence="11">
    <location>
        <position position="22"/>
    </location>
</feature>
<keyword evidence="6" id="KW-0863">Zinc-finger</keyword>
<dbReference type="InterPro" id="IPR011125">
    <property type="entry name" value="Znf_HypF"/>
</dbReference>
<feature type="domain" description="Acylphosphatase-like" evidence="12">
    <location>
        <begin position="7"/>
        <end position="93"/>
    </location>
</feature>
<evidence type="ECO:0000256" key="7">
    <source>
        <dbReference type="ARBA" id="ARBA00022833"/>
    </source>
</evidence>
<dbReference type="PANTHER" id="PTHR42959:SF1">
    <property type="entry name" value="CARBAMOYLTRANSFERASE HYPF"/>
    <property type="match status" value="1"/>
</dbReference>
<protein>
    <recommendedName>
        <fullName evidence="10">Carbamoyltransferase</fullName>
        <ecNumber evidence="10">6.2.-.-</ecNumber>
    </recommendedName>
</protein>
<dbReference type="SUPFAM" id="SSF53067">
    <property type="entry name" value="Actin-like ATPase domain"/>
    <property type="match status" value="1"/>
</dbReference>
<dbReference type="InterPro" id="IPR001792">
    <property type="entry name" value="Acylphosphatase-like_dom"/>
</dbReference>
<feature type="active site" evidence="11">
    <location>
        <position position="40"/>
    </location>
</feature>
<name>A0A0E4G9X4_9FIRM</name>
<evidence type="ECO:0000256" key="5">
    <source>
        <dbReference type="ARBA" id="ARBA00022723"/>
    </source>
</evidence>
<evidence type="ECO:0000256" key="2">
    <source>
        <dbReference type="ARBA" id="ARBA00005614"/>
    </source>
</evidence>
<dbReference type="InterPro" id="IPR006070">
    <property type="entry name" value="Sua5-like_dom"/>
</dbReference>
<dbReference type="Pfam" id="PF17788">
    <property type="entry name" value="HypF_C"/>
    <property type="match status" value="1"/>
</dbReference>
<dbReference type="PROSITE" id="PS00150">
    <property type="entry name" value="ACYLPHOSPHATASE_1"/>
    <property type="match status" value="1"/>
</dbReference>
<keyword evidence="4" id="KW-0436">Ligase</keyword>
<dbReference type="SUPFAM" id="SSF54975">
    <property type="entry name" value="Acylphosphatase/BLUF domain-like"/>
    <property type="match status" value="1"/>
</dbReference>
<dbReference type="Gene3D" id="3.30.110.120">
    <property type="match status" value="1"/>
</dbReference>
<dbReference type="UniPathway" id="UPA00335"/>
<feature type="domain" description="YrdC-like" evidence="13">
    <location>
        <begin position="198"/>
        <end position="385"/>
    </location>
</feature>
<dbReference type="GO" id="GO:0003998">
    <property type="term" value="F:acylphosphatase activity"/>
    <property type="evidence" value="ECO:0007669"/>
    <property type="project" value="UniProtKB-EC"/>
</dbReference>
<evidence type="ECO:0000256" key="9">
    <source>
        <dbReference type="ARBA" id="ARBA00048220"/>
    </source>
</evidence>
<dbReference type="AlphaFoldDB" id="A0A0E4G9X4"/>
<dbReference type="GO" id="GO:0051604">
    <property type="term" value="P:protein maturation"/>
    <property type="evidence" value="ECO:0007669"/>
    <property type="project" value="TreeGrafter"/>
</dbReference>
<dbReference type="GO" id="GO:0008270">
    <property type="term" value="F:zinc ion binding"/>
    <property type="evidence" value="ECO:0007669"/>
    <property type="project" value="UniProtKB-KW"/>
</dbReference>
<organism evidence="14 15">
    <name type="scientific">Syntrophomonas zehnderi OL-4</name>
    <dbReference type="NCBI Taxonomy" id="690567"/>
    <lineage>
        <taxon>Bacteria</taxon>
        <taxon>Bacillati</taxon>
        <taxon>Bacillota</taxon>
        <taxon>Clostridia</taxon>
        <taxon>Eubacteriales</taxon>
        <taxon>Syntrophomonadaceae</taxon>
        <taxon>Syntrophomonas</taxon>
    </lineage>
</organism>
<dbReference type="PANTHER" id="PTHR42959">
    <property type="entry name" value="CARBAMOYLTRANSFERASE"/>
    <property type="match status" value="1"/>
</dbReference>
<evidence type="ECO:0000256" key="1">
    <source>
        <dbReference type="ARBA" id="ARBA00004711"/>
    </source>
</evidence>
<dbReference type="Pfam" id="PF00708">
    <property type="entry name" value="Acylphosphatase"/>
    <property type="match status" value="1"/>
</dbReference>
<comment type="catalytic activity">
    <reaction evidence="9">
        <text>C-terminal L-cysteinyl-[HypE protein] + carbamoyl phosphate + ATP + H2O = C-terminal S-carboxamide-L-cysteinyl-[HypE protein] + AMP + phosphate + diphosphate + H(+)</text>
        <dbReference type="Rhea" id="RHEA:55636"/>
        <dbReference type="Rhea" id="RHEA-COMP:14247"/>
        <dbReference type="Rhea" id="RHEA-COMP:14392"/>
        <dbReference type="ChEBI" id="CHEBI:15377"/>
        <dbReference type="ChEBI" id="CHEBI:15378"/>
        <dbReference type="ChEBI" id="CHEBI:30616"/>
        <dbReference type="ChEBI" id="CHEBI:33019"/>
        <dbReference type="ChEBI" id="CHEBI:43474"/>
        <dbReference type="ChEBI" id="CHEBI:58228"/>
        <dbReference type="ChEBI" id="CHEBI:76913"/>
        <dbReference type="ChEBI" id="CHEBI:139126"/>
        <dbReference type="ChEBI" id="CHEBI:456215"/>
    </reaction>
</comment>
<accession>A0A0E4G9X4</accession>
<dbReference type="EC" id="6.2.-.-" evidence="10"/>
<keyword evidence="11" id="KW-0378">Hydrolase</keyword>
<keyword evidence="5" id="KW-0479">Metal-binding</keyword>
<dbReference type="InterPro" id="IPR043129">
    <property type="entry name" value="ATPase_NBD"/>
</dbReference>
<comment type="catalytic activity">
    <reaction evidence="8 11">
        <text>an acyl phosphate + H2O = a carboxylate + phosphate + H(+)</text>
        <dbReference type="Rhea" id="RHEA:14965"/>
        <dbReference type="ChEBI" id="CHEBI:15377"/>
        <dbReference type="ChEBI" id="CHEBI:15378"/>
        <dbReference type="ChEBI" id="CHEBI:29067"/>
        <dbReference type="ChEBI" id="CHEBI:43474"/>
        <dbReference type="ChEBI" id="CHEBI:59918"/>
        <dbReference type="EC" id="3.6.1.7"/>
    </reaction>
</comment>
<dbReference type="InterPro" id="IPR051060">
    <property type="entry name" value="Carbamoyltrans_HypF-like"/>
</dbReference>
<evidence type="ECO:0000256" key="11">
    <source>
        <dbReference type="PROSITE-ProRule" id="PRU00520"/>
    </source>
</evidence>
<evidence type="ECO:0000256" key="10">
    <source>
        <dbReference type="PIRNR" id="PIRNR006256"/>
    </source>
</evidence>
<dbReference type="NCBIfam" id="TIGR00143">
    <property type="entry name" value="hypF"/>
    <property type="match status" value="1"/>
</dbReference>
<dbReference type="OrthoDB" id="9808093at2"/>
<dbReference type="InterPro" id="IPR004421">
    <property type="entry name" value="Carbamoyltransferase_HypF"/>
</dbReference>
<dbReference type="SUPFAM" id="SSF55821">
    <property type="entry name" value="YrdC/RibB"/>
    <property type="match status" value="1"/>
</dbReference>
<evidence type="ECO:0000256" key="4">
    <source>
        <dbReference type="ARBA" id="ARBA00022598"/>
    </source>
</evidence>
<dbReference type="InterPro" id="IPR017968">
    <property type="entry name" value="Acylphosphatase_CS"/>
</dbReference>
<dbReference type="GO" id="GO:0016743">
    <property type="term" value="F:carboxyl- or carbamoyltransferase activity"/>
    <property type="evidence" value="ECO:0007669"/>
    <property type="project" value="UniProtKB-UniRule"/>
</dbReference>
<dbReference type="EMBL" id="CGIH01000013">
    <property type="protein sequence ID" value="CFX28242.1"/>
    <property type="molecule type" value="Genomic_DNA"/>
</dbReference>
<gene>
    <name evidence="14" type="ORF">918</name>
</gene>
<comment type="pathway">
    <text evidence="1">Protein modification; [NiFe] hydrogenase maturation.</text>
</comment>
<dbReference type="PROSITE" id="PS51160">
    <property type="entry name" value="ACYLPHOSPHATASE_3"/>
    <property type="match status" value="1"/>
</dbReference>
<dbReference type="Pfam" id="PF01300">
    <property type="entry name" value="Sua5_yciO_yrdC"/>
    <property type="match status" value="1"/>
</dbReference>
<sequence length="759" mass="85771">MQTKYGSYQIRINGIVQGVGFRPFVYRLASEYDLKGWVLNSSAGVLIRVEGPDEQINTFARRLVEEPPPLALIRSWDINAQDWSGFTDFKIKASDDHEQKVAMISPDIAVCAECRSEVLNREDRRYHYPFINCTNCGPRFTIIKDLPYDRSMTTMASFPMCPECQREYENPNHRRFHAQPNACPVCGPHISLLNRQGQEINQDVRELFKAGYIVAVKGLGGFHLAVNARDAKAVARLRKSKQRDAKPFAVMVKDVETAHKYCLISPPEERWLLAPQAPIVVLKCREGNQLNSDIIHPGLNTLGVMLPYTPLHYLLFDQDLEILIMTSANISDEPLIIDNQEAIGKLGQIADYFLVHNRDIYNPCDDSVLRVTSLDTPLFFRRARGFVPRGIKIDDGTKPILAVGGEMKNTFCLTRNGEAFLSQHWGDLNHFNNYMNFQRGIERFKRMLYVEPEIIAHDLHPNYQTSRWAKMQPGVKLIEVQHHFAHLASVMAEHNLQGEVLGLICDGTGWGTDGAVWGGEILRADYTGFTRLAQHKYVPFPGGDQNAKKPYRMALIYLYAAFGEEVFDLAEQFLPQLATEEKNIMLTCLMNNAHVLRTSSCGRLFDAAGAILGICSINQYEGQAAAELEAWADPFEKGHYGFDLYAEQGIWQMDVLPMWPEMLAEIKRNYLPGRIAQKFHLTLVKMWTKTLCKLRDETGLNRVVLSGGVFCNQILSNGLYKSLTEEGFKVYLHQQVPPGDGGISLGQAIIASEVYRGCV</sequence>
<dbReference type="InterPro" id="IPR036046">
    <property type="entry name" value="Acylphosphatase-like_dom_sf"/>
</dbReference>
<evidence type="ECO:0000256" key="6">
    <source>
        <dbReference type="ARBA" id="ARBA00022771"/>
    </source>
</evidence>
<comment type="similarity">
    <text evidence="2">Belongs to the acylphosphatase family.</text>
</comment>
<dbReference type="RefSeq" id="WP_046496286.1">
    <property type="nucleotide sequence ID" value="NZ_CGIH01000013.1"/>
</dbReference>
<dbReference type="Pfam" id="PF07503">
    <property type="entry name" value="zf-HYPF"/>
    <property type="match status" value="2"/>
</dbReference>